<gene>
    <name evidence="1" type="ORF">DYB28_002468</name>
</gene>
<proteinExistence type="predicted"/>
<organism evidence="1 2">
    <name type="scientific">Aphanomyces astaci</name>
    <name type="common">Crayfish plague agent</name>
    <dbReference type="NCBI Taxonomy" id="112090"/>
    <lineage>
        <taxon>Eukaryota</taxon>
        <taxon>Sar</taxon>
        <taxon>Stramenopiles</taxon>
        <taxon>Oomycota</taxon>
        <taxon>Saprolegniomycetes</taxon>
        <taxon>Saprolegniales</taxon>
        <taxon>Verrucalvaceae</taxon>
        <taxon>Aphanomyces</taxon>
    </lineage>
</organism>
<reference evidence="1 2" key="1">
    <citation type="journal article" date="2018" name="J. Invertebr. Pathol.">
        <title>New genotyping method for the causative agent of crayfish plague (Aphanomyces astaci) based on whole genome data.</title>
        <authorList>
            <person name="Minardi D."/>
            <person name="Studholme D.J."/>
            <person name="van der Giezen M."/>
            <person name="Pretto T."/>
            <person name="Oidtmann B."/>
        </authorList>
    </citation>
    <scope>NUCLEOTIDE SEQUENCE [LARGE SCALE GENOMIC DNA]</scope>
    <source>
        <strain evidence="1 2">KB13</strain>
    </source>
</reference>
<dbReference type="AlphaFoldDB" id="A0A9X8E3M6"/>
<sequence length="66" mass="7274">MASLAGALETSTNLWDLGYVVMTKDWLFLVDDLAKLACNCVTGDERFYVYGHRVEGNIAQPALVHA</sequence>
<evidence type="ECO:0000313" key="1">
    <source>
        <dbReference type="EMBL" id="RLO08584.1"/>
    </source>
</evidence>
<dbReference type="Proteomes" id="UP000275652">
    <property type="component" value="Unassembled WGS sequence"/>
</dbReference>
<comment type="caution">
    <text evidence="1">The sequence shown here is derived from an EMBL/GenBank/DDBJ whole genome shotgun (WGS) entry which is preliminary data.</text>
</comment>
<dbReference type="EMBL" id="QUTI01021414">
    <property type="protein sequence ID" value="RLO08584.1"/>
    <property type="molecule type" value="Genomic_DNA"/>
</dbReference>
<evidence type="ECO:0000313" key="2">
    <source>
        <dbReference type="Proteomes" id="UP000275652"/>
    </source>
</evidence>
<name>A0A9X8E3M6_APHAT</name>
<accession>A0A9X8E3M6</accession>
<protein>
    <submittedName>
        <fullName evidence="1">Uncharacterized protein</fullName>
    </submittedName>
</protein>